<comment type="caution">
    <text evidence="24">Lacks conserved residue(s) required for the propagation of feature annotation.</text>
</comment>
<evidence type="ECO:0000256" key="8">
    <source>
        <dbReference type="ARBA" id="ARBA00022679"/>
    </source>
</evidence>
<evidence type="ECO:0000256" key="16">
    <source>
        <dbReference type="ARBA" id="ARBA00023098"/>
    </source>
</evidence>
<comment type="cofactor">
    <cofactor evidence="23">
        <name>Mg(2+)</name>
        <dbReference type="ChEBI" id="CHEBI:18420"/>
    </cofactor>
    <text evidence="23">Mn(2+), Zn(2+), Cd(2+) and Co(2+) support activity to lesser extents.</text>
</comment>
<evidence type="ECO:0000256" key="9">
    <source>
        <dbReference type="ARBA" id="ARBA00022692"/>
    </source>
</evidence>
<feature type="binding site" evidence="22">
    <location>
        <begin position="87"/>
        <end position="89"/>
    </location>
    <ligand>
        <name>ATP</name>
        <dbReference type="ChEBI" id="CHEBI:30616"/>
    </ligand>
</feature>
<keyword evidence="11 22" id="KW-0547">Nucleotide-binding</keyword>
<dbReference type="GO" id="GO:0004143">
    <property type="term" value="F:ATP-dependent diacylglycerol kinase activity"/>
    <property type="evidence" value="ECO:0007669"/>
    <property type="project" value="UniProtKB-EC"/>
</dbReference>
<feature type="binding site" evidence="23">
    <location>
        <position position="78"/>
    </location>
    <ligand>
        <name>a divalent metal cation</name>
        <dbReference type="ChEBI" id="CHEBI:60240"/>
    </ligand>
</feature>
<keyword evidence="18" id="KW-0594">Phospholipid biosynthesis</keyword>
<feature type="transmembrane region" description="Helical" evidence="24">
    <location>
        <begin position="37"/>
        <end position="52"/>
    </location>
</feature>
<keyword evidence="26" id="KW-1185">Reference proteome</keyword>
<keyword evidence="7 24" id="KW-0997">Cell inner membrane</keyword>
<dbReference type="CDD" id="cd14264">
    <property type="entry name" value="DAGK_IM"/>
    <property type="match status" value="1"/>
</dbReference>
<evidence type="ECO:0000256" key="7">
    <source>
        <dbReference type="ARBA" id="ARBA00022519"/>
    </source>
</evidence>
<dbReference type="PANTHER" id="PTHR34299">
    <property type="entry name" value="DIACYLGLYCEROL KINASE"/>
    <property type="match status" value="1"/>
</dbReference>
<dbReference type="InterPro" id="IPR033718">
    <property type="entry name" value="DAGK_prok"/>
</dbReference>
<dbReference type="OrthoDB" id="9796011at2"/>
<evidence type="ECO:0000256" key="14">
    <source>
        <dbReference type="ARBA" id="ARBA00022842"/>
    </source>
</evidence>
<evidence type="ECO:0000256" key="3">
    <source>
        <dbReference type="ARBA" id="ARBA00012133"/>
    </source>
</evidence>
<feature type="binding site" evidence="21">
    <location>
        <position position="57"/>
    </location>
    <ligand>
        <name>substrate</name>
    </ligand>
</feature>
<feature type="active site" description="Proton acceptor" evidence="20">
    <location>
        <position position="71"/>
    </location>
</feature>
<evidence type="ECO:0000256" key="2">
    <source>
        <dbReference type="ARBA" id="ARBA00005967"/>
    </source>
</evidence>
<evidence type="ECO:0000256" key="5">
    <source>
        <dbReference type="ARBA" id="ARBA00022475"/>
    </source>
</evidence>
<evidence type="ECO:0000256" key="21">
    <source>
        <dbReference type="PIRSR" id="PIRSR600829-2"/>
    </source>
</evidence>
<dbReference type="PATRIC" id="fig|1543721.4.peg.2894"/>
<keyword evidence="6" id="KW-0444">Lipid biosynthesis</keyword>
<evidence type="ECO:0000256" key="6">
    <source>
        <dbReference type="ARBA" id="ARBA00022516"/>
    </source>
</evidence>
<keyword evidence="10 23" id="KW-0479">Metal-binding</keyword>
<dbReference type="Pfam" id="PF01219">
    <property type="entry name" value="DAGK_prokar"/>
    <property type="match status" value="1"/>
</dbReference>
<name>A0A0F7K092_9GAMM</name>
<evidence type="ECO:0000256" key="18">
    <source>
        <dbReference type="ARBA" id="ARBA00023209"/>
    </source>
</evidence>
<evidence type="ECO:0000256" key="1">
    <source>
        <dbReference type="ARBA" id="ARBA00004429"/>
    </source>
</evidence>
<feature type="binding site" evidence="22">
    <location>
        <begin position="96"/>
        <end position="97"/>
    </location>
    <ligand>
        <name>ATP</name>
        <dbReference type="ChEBI" id="CHEBI:30616"/>
    </ligand>
</feature>
<feature type="binding site" evidence="22">
    <location>
        <position position="18"/>
    </location>
    <ligand>
        <name>ATP</name>
        <dbReference type="ChEBI" id="CHEBI:30616"/>
    </ligand>
</feature>
<dbReference type="RefSeq" id="WP_046860216.1">
    <property type="nucleotide sequence ID" value="NZ_CP011412.1"/>
</dbReference>
<keyword evidence="17 24" id="KW-0472">Membrane</keyword>
<gene>
    <name evidence="25" type="ORF">AAY24_13970</name>
</gene>
<evidence type="ECO:0000256" key="17">
    <source>
        <dbReference type="ARBA" id="ARBA00023136"/>
    </source>
</evidence>
<keyword evidence="14 23" id="KW-0460">Magnesium</keyword>
<keyword evidence="16 24" id="KW-0443">Lipid metabolism</keyword>
<keyword evidence="12 24" id="KW-0418">Kinase</keyword>
<evidence type="ECO:0000256" key="20">
    <source>
        <dbReference type="PIRSR" id="PIRSR600829-1"/>
    </source>
</evidence>
<dbReference type="KEGG" id="seds:AAY24_13970"/>
<comment type="subcellular location">
    <subcellularLocation>
        <location evidence="1 24">Cell inner membrane</location>
        <topology evidence="1 24">Multi-pass membrane protein</topology>
    </subcellularLocation>
</comment>
<dbReference type="GO" id="GO:0005524">
    <property type="term" value="F:ATP binding"/>
    <property type="evidence" value="ECO:0007669"/>
    <property type="project" value="UniProtKB-KW"/>
</dbReference>
<feature type="binding site" evidence="21">
    <location>
        <position position="11"/>
    </location>
    <ligand>
        <name>substrate</name>
    </ligand>
</feature>
<evidence type="ECO:0000256" key="23">
    <source>
        <dbReference type="PIRSR" id="PIRSR600829-4"/>
    </source>
</evidence>
<evidence type="ECO:0000256" key="22">
    <source>
        <dbReference type="PIRSR" id="PIRSR600829-3"/>
    </source>
</evidence>
<feature type="transmembrane region" description="Helical" evidence="24">
    <location>
        <begin position="98"/>
        <end position="121"/>
    </location>
</feature>
<dbReference type="GO" id="GO:0005886">
    <property type="term" value="C:plasma membrane"/>
    <property type="evidence" value="ECO:0007669"/>
    <property type="project" value="UniProtKB-SubCell"/>
</dbReference>
<evidence type="ECO:0000256" key="12">
    <source>
        <dbReference type="ARBA" id="ARBA00022777"/>
    </source>
</evidence>
<evidence type="ECO:0000313" key="25">
    <source>
        <dbReference type="EMBL" id="AKH21287.1"/>
    </source>
</evidence>
<sequence length="122" mass="13102">MANQKAAGIRRIINAGGYSLAGFAACWRHEAAFRQELAGLILLLPLALYLGQTGVERALLVGSLLLVPLAELFNSAIEAVVDRFGGEQHELSGRAKDIGSAAVFLAIVIAIITWLLVLFPYR</sequence>
<accession>A0A0F7K092</accession>
<feature type="binding site" evidence="22">
    <location>
        <position position="11"/>
    </location>
    <ligand>
        <name>ATP</name>
        <dbReference type="ChEBI" id="CHEBI:30616"/>
    </ligand>
</feature>
<feature type="binding site" evidence="21">
    <location>
        <position position="100"/>
    </location>
    <ligand>
        <name>substrate</name>
    </ligand>
</feature>
<dbReference type="PANTHER" id="PTHR34299:SF1">
    <property type="entry name" value="DIACYLGLYCEROL KINASE"/>
    <property type="match status" value="1"/>
</dbReference>
<dbReference type="InterPro" id="IPR000829">
    <property type="entry name" value="DAGK"/>
</dbReference>
<evidence type="ECO:0000256" key="15">
    <source>
        <dbReference type="ARBA" id="ARBA00022989"/>
    </source>
</evidence>
<dbReference type="EMBL" id="CP011412">
    <property type="protein sequence ID" value="AKH21287.1"/>
    <property type="molecule type" value="Genomic_DNA"/>
</dbReference>
<comment type="function">
    <text evidence="24">Catalyzes the ATP-dependent phosphorylation of sn-l,2-diacylglycerol (DAG) to phosphatidic acid. Involved in the recycling of diacylglycerol produced as a by-product during membrane-derived oligosaccharide (MDO) biosynthesis.</text>
</comment>
<organism evidence="25 26">
    <name type="scientific">Sedimenticola thiotaurini</name>
    <dbReference type="NCBI Taxonomy" id="1543721"/>
    <lineage>
        <taxon>Bacteria</taxon>
        <taxon>Pseudomonadati</taxon>
        <taxon>Pseudomonadota</taxon>
        <taxon>Gammaproteobacteria</taxon>
        <taxon>Chromatiales</taxon>
        <taxon>Sedimenticolaceae</taxon>
        <taxon>Sedimenticola</taxon>
    </lineage>
</organism>
<evidence type="ECO:0000256" key="11">
    <source>
        <dbReference type="ARBA" id="ARBA00022741"/>
    </source>
</evidence>
<comment type="catalytic activity">
    <reaction evidence="24">
        <text>a 1,2-diacyl-sn-glycerol + ATP = a 1,2-diacyl-sn-glycero-3-phosphate + ADP + H(+)</text>
        <dbReference type="Rhea" id="RHEA:10272"/>
        <dbReference type="ChEBI" id="CHEBI:15378"/>
        <dbReference type="ChEBI" id="CHEBI:17815"/>
        <dbReference type="ChEBI" id="CHEBI:30616"/>
        <dbReference type="ChEBI" id="CHEBI:58608"/>
        <dbReference type="ChEBI" id="CHEBI:456216"/>
        <dbReference type="EC" id="2.7.1.107"/>
    </reaction>
</comment>
<keyword evidence="19 24" id="KW-1208">Phospholipid metabolism</keyword>
<protein>
    <recommendedName>
        <fullName evidence="4 24">Diacylglycerol kinase</fullName>
        <ecNumber evidence="3 24">2.7.1.107</ecNumber>
    </recommendedName>
</protein>
<feature type="binding site" evidence="22">
    <location>
        <position position="78"/>
    </location>
    <ligand>
        <name>ATP</name>
        <dbReference type="ChEBI" id="CHEBI:30616"/>
    </ligand>
</feature>
<dbReference type="GO" id="GO:0046872">
    <property type="term" value="F:metal ion binding"/>
    <property type="evidence" value="ECO:0007669"/>
    <property type="project" value="UniProtKB-KW"/>
</dbReference>
<comment type="similarity">
    <text evidence="2 24">Belongs to the bacterial diacylglycerol kinase family.</text>
</comment>
<dbReference type="GO" id="GO:0006654">
    <property type="term" value="P:phosphatidic acid biosynthetic process"/>
    <property type="evidence" value="ECO:0007669"/>
    <property type="project" value="InterPro"/>
</dbReference>
<keyword evidence="9 24" id="KW-0812">Transmembrane</keyword>
<dbReference type="AlphaFoldDB" id="A0A0F7K092"/>
<feature type="binding site" evidence="23">
    <location>
        <position position="30"/>
    </location>
    <ligand>
        <name>a divalent metal cation</name>
        <dbReference type="ChEBI" id="CHEBI:60240"/>
    </ligand>
</feature>
<keyword evidence="8 24" id="KW-0808">Transferase</keyword>
<dbReference type="EC" id="2.7.1.107" evidence="3 24"/>
<dbReference type="Gene3D" id="1.10.287.3610">
    <property type="match status" value="1"/>
</dbReference>
<dbReference type="InterPro" id="IPR036945">
    <property type="entry name" value="DAGK_sf"/>
</dbReference>
<evidence type="ECO:0000313" key="26">
    <source>
        <dbReference type="Proteomes" id="UP000034410"/>
    </source>
</evidence>
<reference evidence="25 26" key="1">
    <citation type="journal article" date="2015" name="Genome Announc.">
        <title>Complete Genome Sequence of Sedimenticola thiotaurini Strain SIP-G1, a Polyphosphate- and Polyhydroxyalkanoate-Accumulating Sulfur-Oxidizing Gammaproteobacterium Isolated from Salt Marsh Sediments.</title>
        <authorList>
            <person name="Flood B.E."/>
            <person name="Jones D.S."/>
            <person name="Bailey J.V."/>
        </authorList>
    </citation>
    <scope>NUCLEOTIDE SEQUENCE [LARGE SCALE GENOMIC DNA]</scope>
    <source>
        <strain evidence="25 26">SIP-G1</strain>
    </source>
</reference>
<feature type="binding site" evidence="21">
    <location>
        <begin position="32"/>
        <end position="36"/>
    </location>
    <ligand>
        <name>substrate</name>
    </ligand>
</feature>
<evidence type="ECO:0000256" key="24">
    <source>
        <dbReference type="RuleBase" id="RU363065"/>
    </source>
</evidence>
<evidence type="ECO:0000256" key="19">
    <source>
        <dbReference type="ARBA" id="ARBA00023264"/>
    </source>
</evidence>
<dbReference type="PROSITE" id="PS51257">
    <property type="entry name" value="PROKAR_LIPOPROTEIN"/>
    <property type="match status" value="1"/>
</dbReference>
<keyword evidence="13 22" id="KW-0067">ATP-binding</keyword>
<dbReference type="Proteomes" id="UP000034410">
    <property type="component" value="Chromosome"/>
</dbReference>
<proteinExistence type="inferred from homology"/>
<keyword evidence="15 24" id="KW-1133">Transmembrane helix</keyword>
<evidence type="ECO:0000256" key="13">
    <source>
        <dbReference type="ARBA" id="ARBA00022840"/>
    </source>
</evidence>
<evidence type="ECO:0000256" key="4">
    <source>
        <dbReference type="ARBA" id="ARBA00017575"/>
    </source>
</evidence>
<evidence type="ECO:0000256" key="10">
    <source>
        <dbReference type="ARBA" id="ARBA00022723"/>
    </source>
</evidence>
<keyword evidence="5" id="KW-1003">Cell membrane</keyword>
<feature type="binding site" evidence="22">
    <location>
        <position position="30"/>
    </location>
    <ligand>
        <name>ATP</name>
        <dbReference type="ChEBI" id="CHEBI:30616"/>
    </ligand>
</feature>
<feature type="binding site" evidence="21">
    <location>
        <position position="71"/>
    </location>
    <ligand>
        <name>substrate</name>
    </ligand>
</feature>